<dbReference type="Proteomes" id="UP001628179">
    <property type="component" value="Unassembled WGS sequence"/>
</dbReference>
<feature type="domain" description="BTB" evidence="2">
    <location>
        <begin position="104"/>
        <end position="172"/>
    </location>
</feature>
<organism evidence="3 4">
    <name type="scientific">Madurella fahalii</name>
    <dbReference type="NCBI Taxonomy" id="1157608"/>
    <lineage>
        <taxon>Eukaryota</taxon>
        <taxon>Fungi</taxon>
        <taxon>Dikarya</taxon>
        <taxon>Ascomycota</taxon>
        <taxon>Pezizomycotina</taxon>
        <taxon>Sordariomycetes</taxon>
        <taxon>Sordariomycetidae</taxon>
        <taxon>Sordariales</taxon>
        <taxon>Sordariales incertae sedis</taxon>
        <taxon>Madurella</taxon>
    </lineage>
</organism>
<keyword evidence="3" id="KW-0378">Hydrolase</keyword>
<dbReference type="PANTHER" id="PTHR47843">
    <property type="entry name" value="BTB DOMAIN-CONTAINING PROTEIN-RELATED"/>
    <property type="match status" value="1"/>
</dbReference>
<keyword evidence="3" id="KW-0547">Nucleotide-binding</keyword>
<feature type="compositionally biased region" description="Basic residues" evidence="1">
    <location>
        <begin position="213"/>
        <end position="224"/>
    </location>
</feature>
<dbReference type="PANTHER" id="PTHR47843:SF6">
    <property type="entry name" value="BTB DOMAIN-CONTAINING PROTEIN"/>
    <property type="match status" value="1"/>
</dbReference>
<accession>A0ABQ0FZL8</accession>
<dbReference type="EMBL" id="BAAFSV010000001">
    <property type="protein sequence ID" value="GAB1310929.1"/>
    <property type="molecule type" value="Genomic_DNA"/>
</dbReference>
<feature type="compositionally biased region" description="Basic and acidic residues" evidence="1">
    <location>
        <begin position="48"/>
        <end position="59"/>
    </location>
</feature>
<protein>
    <submittedName>
        <fullName evidence="3">Helicase POLQ</fullName>
    </submittedName>
</protein>
<dbReference type="CDD" id="cd18186">
    <property type="entry name" value="BTB_POZ_ZBTB_KLHL-like"/>
    <property type="match status" value="1"/>
</dbReference>
<reference evidence="3 4" key="1">
    <citation type="submission" date="2024-09" db="EMBL/GenBank/DDBJ databases">
        <title>Itraconazole resistance in Madurella fahalii resulting from another homologue of gene encoding cytochrome P450 14-alpha sterol demethylase (CYP51).</title>
        <authorList>
            <person name="Yoshioka I."/>
            <person name="Fahal A.H."/>
            <person name="Kaneko S."/>
            <person name="Yaguchi T."/>
        </authorList>
    </citation>
    <scope>NUCLEOTIDE SEQUENCE [LARGE SCALE GENOMIC DNA]</scope>
    <source>
        <strain evidence="3 4">IFM 68171</strain>
    </source>
</reference>
<dbReference type="InterPro" id="IPR011333">
    <property type="entry name" value="SKP1/BTB/POZ_sf"/>
</dbReference>
<feature type="compositionally biased region" description="Basic residues" evidence="1">
    <location>
        <begin position="291"/>
        <end position="309"/>
    </location>
</feature>
<dbReference type="InterPro" id="IPR000210">
    <property type="entry name" value="BTB/POZ_dom"/>
</dbReference>
<evidence type="ECO:0000313" key="4">
    <source>
        <dbReference type="Proteomes" id="UP001628179"/>
    </source>
</evidence>
<keyword evidence="3" id="KW-0347">Helicase</keyword>
<proteinExistence type="predicted"/>
<dbReference type="PROSITE" id="PS50097">
    <property type="entry name" value="BTB"/>
    <property type="match status" value="1"/>
</dbReference>
<dbReference type="GeneID" id="98171884"/>
<comment type="caution">
    <text evidence="3">The sequence shown here is derived from an EMBL/GenBank/DDBJ whole genome shotgun (WGS) entry which is preliminary data.</text>
</comment>
<feature type="region of interest" description="Disordered" evidence="1">
    <location>
        <begin position="182"/>
        <end position="242"/>
    </location>
</feature>
<dbReference type="Gene3D" id="3.30.710.10">
    <property type="entry name" value="Potassium Channel Kv1.1, Chain A"/>
    <property type="match status" value="1"/>
</dbReference>
<dbReference type="RefSeq" id="XP_070912662.1">
    <property type="nucleotide sequence ID" value="XM_071056561.1"/>
</dbReference>
<feature type="region of interest" description="Disordered" evidence="1">
    <location>
        <begin position="1"/>
        <end position="66"/>
    </location>
</feature>
<feature type="compositionally biased region" description="Low complexity" evidence="1">
    <location>
        <begin position="190"/>
        <end position="211"/>
    </location>
</feature>
<keyword evidence="3" id="KW-0067">ATP-binding</keyword>
<gene>
    <name evidence="3" type="ORF">MFIFM68171_01139</name>
</gene>
<feature type="compositionally biased region" description="Low complexity" evidence="1">
    <location>
        <begin position="1"/>
        <end position="23"/>
    </location>
</feature>
<dbReference type="GO" id="GO:0004386">
    <property type="term" value="F:helicase activity"/>
    <property type="evidence" value="ECO:0007669"/>
    <property type="project" value="UniProtKB-KW"/>
</dbReference>
<feature type="compositionally biased region" description="Gly residues" evidence="1">
    <location>
        <begin position="24"/>
        <end position="36"/>
    </location>
</feature>
<dbReference type="Pfam" id="PF00651">
    <property type="entry name" value="BTB"/>
    <property type="match status" value="1"/>
</dbReference>
<keyword evidence="4" id="KW-1185">Reference proteome</keyword>
<sequence>MTRVTSADSSGATATAADSSGSSSGHGPGTGPGTGRVEGNPSNGRQGADAERTLDDVMREPSTTVPEVVVLDTLPEGPSRKEVLDPREDLWLSTADGRYSSPIIPLRVGEPPYAETFYVHKNVLLKSEYFEKALCGEFRESDTQSIDLPEEDPAIFHFLVAYLYEGRYDPIKPVASVLVPDQDKGKGHAGADTGADSDSDSGSSLTSDISAVSRRRRERRRRREERHWERMNRKHPGMHRPNCTCPTCLAASGPPCWSCRAPRNPPPGPGPLPHHHPGVILFDRDPLPPRPPRRHGGGPGHPPRRRHHNPPPPPPPPPLTPPPPAAHSQAWDPNTGRISTEEDLRTWLLAYELNLDVYILANKFLLDGFKREIARCAVDMLETAGSDAAVPQVLFLCRKLYDGLPESDPLLKMISARVAFLQPWRRAPPEETNDFWMGNPEIAPLLLREMAARREEEGNGRQLPSMVRPWYASGVGGGGGAGGLDLALQPLPHPPPPMPPPPGMPPHLVGAGGMYPYGQYRGPGHGRARGW</sequence>
<name>A0ABQ0FZL8_9PEZI</name>
<evidence type="ECO:0000256" key="1">
    <source>
        <dbReference type="SAM" id="MobiDB-lite"/>
    </source>
</evidence>
<feature type="region of interest" description="Disordered" evidence="1">
    <location>
        <begin position="268"/>
        <end position="336"/>
    </location>
</feature>
<evidence type="ECO:0000313" key="3">
    <source>
        <dbReference type="EMBL" id="GAB1310929.1"/>
    </source>
</evidence>
<dbReference type="SUPFAM" id="SSF54695">
    <property type="entry name" value="POZ domain"/>
    <property type="match status" value="1"/>
</dbReference>
<feature type="compositionally biased region" description="Pro residues" evidence="1">
    <location>
        <begin position="310"/>
        <end position="325"/>
    </location>
</feature>
<evidence type="ECO:0000259" key="2">
    <source>
        <dbReference type="PROSITE" id="PS50097"/>
    </source>
</evidence>